<feature type="active site" description="Proton acceptor" evidence="2">
    <location>
        <position position="204"/>
    </location>
</feature>
<keyword evidence="1 2" id="KW-0443">Lipid metabolism</keyword>
<keyword evidence="2" id="KW-0442">Lipid degradation</keyword>
<gene>
    <name evidence="4" type="ORF">GCM10007927_36990</name>
</gene>
<feature type="short sequence motif" description="GXGXXG" evidence="2">
    <location>
        <begin position="35"/>
        <end position="40"/>
    </location>
</feature>
<reference evidence="4" key="1">
    <citation type="journal article" date="2014" name="Int. J. Syst. Evol. Microbiol.">
        <title>Complete genome of a new Firmicutes species belonging to the dominant human colonic microbiota ('Ruminococcus bicirculans') reveals two chromosomes and a selective capacity to utilize plant glucans.</title>
        <authorList>
            <consortium name="NISC Comparative Sequencing Program"/>
            <person name="Wegmann U."/>
            <person name="Louis P."/>
            <person name="Goesmann A."/>
            <person name="Henrissat B."/>
            <person name="Duncan S.H."/>
            <person name="Flint H.J."/>
        </authorList>
    </citation>
    <scope>NUCLEOTIDE SEQUENCE</scope>
    <source>
        <strain evidence="4">NBRC 109915</strain>
    </source>
</reference>
<dbReference type="EMBL" id="BSNL01000004">
    <property type="protein sequence ID" value="GLQ28896.1"/>
    <property type="molecule type" value="Genomic_DNA"/>
</dbReference>
<name>A0ABQ5VNX5_9RHOB</name>
<dbReference type="RefSeq" id="WP_284375935.1">
    <property type="nucleotide sequence ID" value="NZ_BSNL01000004.1"/>
</dbReference>
<dbReference type="Gene3D" id="3.40.1090.10">
    <property type="entry name" value="Cytosolic phospholipase A2 catalytic domain"/>
    <property type="match status" value="1"/>
</dbReference>
<evidence type="ECO:0000256" key="2">
    <source>
        <dbReference type="PROSITE-ProRule" id="PRU01161"/>
    </source>
</evidence>
<dbReference type="PANTHER" id="PTHR24138:SF10">
    <property type="entry name" value="PHOSPHOLIPASE A2"/>
    <property type="match status" value="1"/>
</dbReference>
<proteinExistence type="predicted"/>
<dbReference type="InterPro" id="IPR002641">
    <property type="entry name" value="PNPLA_dom"/>
</dbReference>
<feature type="short sequence motif" description="GXSXG" evidence="2">
    <location>
        <begin position="69"/>
        <end position="73"/>
    </location>
</feature>
<comment type="caution">
    <text evidence="4">The sequence shown here is derived from an EMBL/GenBank/DDBJ whole genome shotgun (WGS) entry which is preliminary data.</text>
</comment>
<evidence type="ECO:0000313" key="5">
    <source>
        <dbReference type="Proteomes" id="UP001161388"/>
    </source>
</evidence>
<dbReference type="Proteomes" id="UP001161388">
    <property type="component" value="Unassembled WGS sequence"/>
</dbReference>
<dbReference type="Pfam" id="PF01734">
    <property type="entry name" value="Patatin"/>
    <property type="match status" value="1"/>
</dbReference>
<dbReference type="NCBIfam" id="NF041079">
    <property type="entry name" value="CBASS_lipase"/>
    <property type="match status" value="1"/>
</dbReference>
<keyword evidence="5" id="KW-1185">Reference proteome</keyword>
<dbReference type="InterPro" id="IPR016035">
    <property type="entry name" value="Acyl_Trfase/lysoPLipase"/>
</dbReference>
<keyword evidence="2" id="KW-0378">Hydrolase</keyword>
<dbReference type="InterPro" id="IPR047156">
    <property type="entry name" value="Teg/CotR/CapV-like"/>
</dbReference>
<reference evidence="4" key="2">
    <citation type="submission" date="2023-01" db="EMBL/GenBank/DDBJ databases">
        <title>Draft genome sequence of Sulfitobacter pacificus strain NBRC 109915.</title>
        <authorList>
            <person name="Sun Q."/>
            <person name="Mori K."/>
        </authorList>
    </citation>
    <scope>NUCLEOTIDE SEQUENCE</scope>
    <source>
        <strain evidence="4">NBRC 109915</strain>
    </source>
</reference>
<accession>A0ABQ5VNX5</accession>
<evidence type="ECO:0000256" key="1">
    <source>
        <dbReference type="ARBA" id="ARBA00023098"/>
    </source>
</evidence>
<organism evidence="4 5">
    <name type="scientific">Sulfitobacter pacificus</name>
    <dbReference type="NCBI Taxonomy" id="1499314"/>
    <lineage>
        <taxon>Bacteria</taxon>
        <taxon>Pseudomonadati</taxon>
        <taxon>Pseudomonadota</taxon>
        <taxon>Alphaproteobacteria</taxon>
        <taxon>Rhodobacterales</taxon>
        <taxon>Roseobacteraceae</taxon>
        <taxon>Sulfitobacter</taxon>
    </lineage>
</organism>
<dbReference type="PANTHER" id="PTHR24138">
    <property type="entry name" value="INTRACELLLAR PHOSPHOLIPASE A FAMILY"/>
    <property type="match status" value="1"/>
</dbReference>
<feature type="domain" description="PNPLA" evidence="3">
    <location>
        <begin position="31"/>
        <end position="217"/>
    </location>
</feature>
<evidence type="ECO:0000313" key="4">
    <source>
        <dbReference type="EMBL" id="GLQ28896.1"/>
    </source>
</evidence>
<feature type="short sequence motif" description="DGA/G" evidence="2">
    <location>
        <begin position="204"/>
        <end position="206"/>
    </location>
</feature>
<feature type="active site" description="Nucleophile" evidence="2">
    <location>
        <position position="71"/>
    </location>
</feature>
<dbReference type="SUPFAM" id="SSF52151">
    <property type="entry name" value="FabD/lysophospholipase-like"/>
    <property type="match status" value="1"/>
</dbReference>
<sequence>MNQIKPRRSDGTIQQRRIKQPWPQDRLFKILSIDGGGIRGVFPAAYLAELENRFLSGSSIASHFDMVAGTSTGGIIALALAKGLTAQNALRIYLDKGEEIFPPLIGTDRLIRLVKSVSKPKHDQEILRSALSEEFGDELFGAAQIRCVIPCFEGLHGEPFIYKTPHHPDYTLDQHKRMVEIALHTSAAPTVFPAVQNDGYIMVDGGLFANNPIMNALVDAVACFDVPFENIRILSIGTGEETFSLSERAQNGGLKDWAIALPFLAAFRAQSKNALGQAYLLAGKENVVRIDVPESAQQIGLDDVTRATQELPLTARALVEGSGHYVKSVFLA</sequence>
<protein>
    <submittedName>
        <fullName evidence="4">Patatin</fullName>
    </submittedName>
</protein>
<dbReference type="CDD" id="cd07199">
    <property type="entry name" value="Pat17_PNPLA8_PNPLA9_like"/>
    <property type="match status" value="1"/>
</dbReference>
<dbReference type="PROSITE" id="PS51635">
    <property type="entry name" value="PNPLA"/>
    <property type="match status" value="1"/>
</dbReference>
<evidence type="ECO:0000259" key="3">
    <source>
        <dbReference type="PROSITE" id="PS51635"/>
    </source>
</evidence>